<keyword evidence="1" id="KW-0472">Membrane</keyword>
<dbReference type="RefSeq" id="WP_164043554.1">
    <property type="nucleotide sequence ID" value="NZ_JAAGNZ010000003.1"/>
</dbReference>
<keyword evidence="3" id="KW-0418">Kinase</keyword>
<name>A0A6M0IQC3_9BACT</name>
<evidence type="ECO:0000256" key="1">
    <source>
        <dbReference type="SAM" id="Phobius"/>
    </source>
</evidence>
<keyword evidence="4" id="KW-1185">Reference proteome</keyword>
<dbReference type="Pfam" id="PF06580">
    <property type="entry name" value="His_kinase"/>
    <property type="match status" value="1"/>
</dbReference>
<feature type="transmembrane region" description="Helical" evidence="1">
    <location>
        <begin position="90"/>
        <end position="110"/>
    </location>
</feature>
<evidence type="ECO:0000259" key="2">
    <source>
        <dbReference type="Pfam" id="PF06580"/>
    </source>
</evidence>
<dbReference type="GO" id="GO:0000155">
    <property type="term" value="F:phosphorelay sensor kinase activity"/>
    <property type="evidence" value="ECO:0007669"/>
    <property type="project" value="InterPro"/>
</dbReference>
<feature type="transmembrane region" description="Helical" evidence="1">
    <location>
        <begin position="122"/>
        <end position="139"/>
    </location>
</feature>
<dbReference type="AlphaFoldDB" id="A0A6M0IQC3"/>
<dbReference type="EMBL" id="JAAGNZ010000003">
    <property type="protein sequence ID" value="NEU70254.1"/>
    <property type="molecule type" value="Genomic_DNA"/>
</dbReference>
<sequence length="349" mass="40526">MNVPRLTIWQQWLLHALLLWTVSELNDALTYWYEVHSNGVYLINPDGSSVTQWQRFLNHNYYQAVWAVILAGTLPIEINYQLLFKKRPFVYFLFSISLCSIGFVALLTVYNRWKFGGQVSTLWAPAIIITGYSFAYALLRDFIQQRTTRAQQQIQHTQAELTALKAQINPHFFFNTLNTLYGTALLEKAQQTAQSIEQLASIMRYTITEAQQDFTPVAHEFTFITDYLQLQQLRLPQRDTIQIKTTLQYDDLPALIAPLLLIPFVENAFKYGIRMDHPCFITLQLVVQQQQLDLVIENSAFPLREDQAGLGTGIQNTRKRLDLLYPGNYQLTIQPNVDRYLVHLHLQLH</sequence>
<dbReference type="PANTHER" id="PTHR34220:SF7">
    <property type="entry name" value="SENSOR HISTIDINE KINASE YPDA"/>
    <property type="match status" value="1"/>
</dbReference>
<dbReference type="PANTHER" id="PTHR34220">
    <property type="entry name" value="SENSOR HISTIDINE KINASE YPDA"/>
    <property type="match status" value="1"/>
</dbReference>
<organism evidence="3 4">
    <name type="scientific">Spirosoma agri</name>
    <dbReference type="NCBI Taxonomy" id="1987381"/>
    <lineage>
        <taxon>Bacteria</taxon>
        <taxon>Pseudomonadati</taxon>
        <taxon>Bacteroidota</taxon>
        <taxon>Cytophagia</taxon>
        <taxon>Cytophagales</taxon>
        <taxon>Cytophagaceae</taxon>
        <taxon>Spirosoma</taxon>
    </lineage>
</organism>
<dbReference type="Proteomes" id="UP000477386">
    <property type="component" value="Unassembled WGS sequence"/>
</dbReference>
<protein>
    <submittedName>
        <fullName evidence="3">Histidine kinase</fullName>
    </submittedName>
</protein>
<dbReference type="InterPro" id="IPR050640">
    <property type="entry name" value="Bact_2-comp_sensor_kinase"/>
</dbReference>
<keyword evidence="1" id="KW-1133">Transmembrane helix</keyword>
<evidence type="ECO:0000313" key="3">
    <source>
        <dbReference type="EMBL" id="NEU70254.1"/>
    </source>
</evidence>
<feature type="domain" description="Signal transduction histidine kinase internal region" evidence="2">
    <location>
        <begin position="159"/>
        <end position="238"/>
    </location>
</feature>
<accession>A0A6M0IQC3</accession>
<evidence type="ECO:0000313" key="4">
    <source>
        <dbReference type="Proteomes" id="UP000477386"/>
    </source>
</evidence>
<dbReference type="InterPro" id="IPR010559">
    <property type="entry name" value="Sig_transdc_His_kin_internal"/>
</dbReference>
<keyword evidence="1" id="KW-0812">Transmembrane</keyword>
<comment type="caution">
    <text evidence="3">The sequence shown here is derived from an EMBL/GenBank/DDBJ whole genome shotgun (WGS) entry which is preliminary data.</text>
</comment>
<gene>
    <name evidence="3" type="ORF">GK091_25480</name>
</gene>
<dbReference type="GO" id="GO:0016020">
    <property type="term" value="C:membrane"/>
    <property type="evidence" value="ECO:0007669"/>
    <property type="project" value="InterPro"/>
</dbReference>
<reference evidence="3 4" key="1">
    <citation type="submission" date="2020-02" db="EMBL/GenBank/DDBJ databases">
        <title>Draft genome sequence of two Spirosoma agri KCTC 52727 and Spirosoma terrae KCTC 52035.</title>
        <authorList>
            <person name="Rojas J."/>
            <person name="Ambika Manirajan B."/>
            <person name="Ratering S."/>
            <person name="Suarez C."/>
            <person name="Schnell S."/>
        </authorList>
    </citation>
    <scope>NUCLEOTIDE SEQUENCE [LARGE SCALE GENOMIC DNA]</scope>
    <source>
        <strain evidence="3 4">KCTC 52727</strain>
    </source>
</reference>
<keyword evidence="3" id="KW-0808">Transferase</keyword>
<proteinExistence type="predicted"/>